<reference evidence="3" key="1">
    <citation type="journal article" date="2015" name="Nature">
        <title>Complex archaea that bridge the gap between prokaryotes and eukaryotes.</title>
        <authorList>
            <person name="Spang A."/>
            <person name="Saw J.H."/>
            <person name="Jorgensen S.L."/>
            <person name="Zaremba-Niedzwiedzka K."/>
            <person name="Martijn J."/>
            <person name="Lind A.E."/>
            <person name="van Eijk R."/>
            <person name="Schleper C."/>
            <person name="Guy L."/>
            <person name="Ettema T.J."/>
        </authorList>
    </citation>
    <scope>NUCLEOTIDE SEQUENCE</scope>
</reference>
<protein>
    <recommendedName>
        <fullName evidence="2">NAD-dependent epimerase/dehydratase domain-containing protein</fullName>
    </recommendedName>
</protein>
<organism evidence="3">
    <name type="scientific">marine sediment metagenome</name>
    <dbReference type="NCBI Taxonomy" id="412755"/>
    <lineage>
        <taxon>unclassified sequences</taxon>
        <taxon>metagenomes</taxon>
        <taxon>ecological metagenomes</taxon>
    </lineage>
</organism>
<comment type="caution">
    <text evidence="3">The sequence shown here is derived from an EMBL/GenBank/DDBJ whole genome shotgun (WGS) entry which is preliminary data.</text>
</comment>
<dbReference type="Pfam" id="PF01370">
    <property type="entry name" value="Epimerase"/>
    <property type="match status" value="1"/>
</dbReference>
<accession>A0A0F9F4K9</accession>
<evidence type="ECO:0000313" key="3">
    <source>
        <dbReference type="EMBL" id="KKL81339.1"/>
    </source>
</evidence>
<dbReference type="Gene3D" id="3.40.50.720">
    <property type="entry name" value="NAD(P)-binding Rossmann-like Domain"/>
    <property type="match status" value="1"/>
</dbReference>
<dbReference type="EMBL" id="LAZR01022591">
    <property type="protein sequence ID" value="KKL81339.1"/>
    <property type="molecule type" value="Genomic_DNA"/>
</dbReference>
<sequence>MVKNILILGGCGFIGTNLTVELLKRGNYKIFIFEAKKVIKRNLDQLSKVEFYDGDFHNENDYEIIFKENKIDMVIHLISTTIPLISNQNIIYDIQSNLVNTIKLLNMMKQYQIKKIAFLSSGGTVYGISKTEHKESDSTIPICSYGIMKLTIEKYLHLYNYLYGINFLILRPSNPFGEFHQNSLQGLINVILKKIHVGEIIEIWGDGKVVRDFIYVKDLVRIIVDLIEKKIQNEVVNIGSGRGYSINEILNIIKHEIGDFPLVYKETREVDVRSSILNINKLRTFLNINLVSIEEGIKKTYEWLIK</sequence>
<proteinExistence type="inferred from homology"/>
<dbReference type="SUPFAM" id="SSF51735">
    <property type="entry name" value="NAD(P)-binding Rossmann-fold domains"/>
    <property type="match status" value="1"/>
</dbReference>
<dbReference type="PANTHER" id="PTHR43000">
    <property type="entry name" value="DTDP-D-GLUCOSE 4,6-DEHYDRATASE-RELATED"/>
    <property type="match status" value="1"/>
</dbReference>
<feature type="domain" description="NAD-dependent epimerase/dehydratase" evidence="2">
    <location>
        <begin position="5"/>
        <end position="239"/>
    </location>
</feature>
<dbReference type="AlphaFoldDB" id="A0A0F9F4K9"/>
<evidence type="ECO:0000259" key="2">
    <source>
        <dbReference type="Pfam" id="PF01370"/>
    </source>
</evidence>
<name>A0A0F9F4K9_9ZZZZ</name>
<evidence type="ECO:0000256" key="1">
    <source>
        <dbReference type="ARBA" id="ARBA00007637"/>
    </source>
</evidence>
<dbReference type="InterPro" id="IPR001509">
    <property type="entry name" value="Epimerase_deHydtase"/>
</dbReference>
<comment type="similarity">
    <text evidence="1">Belongs to the NAD(P)-dependent epimerase/dehydratase family.</text>
</comment>
<gene>
    <name evidence="3" type="ORF">LCGC14_1995750</name>
</gene>
<dbReference type="Gene3D" id="3.90.25.10">
    <property type="entry name" value="UDP-galactose 4-epimerase, domain 1"/>
    <property type="match status" value="1"/>
</dbReference>
<dbReference type="InterPro" id="IPR036291">
    <property type="entry name" value="NAD(P)-bd_dom_sf"/>
</dbReference>